<evidence type="ECO:0000256" key="9">
    <source>
        <dbReference type="ARBA" id="ARBA00022840"/>
    </source>
</evidence>
<dbReference type="EnsemblMetazoa" id="AQUA007166-RA">
    <property type="protein sequence ID" value="AQUA007166-PA"/>
    <property type="gene ID" value="AQUA007166"/>
</dbReference>
<evidence type="ECO:0000256" key="13">
    <source>
        <dbReference type="ARBA" id="ARBA00023306"/>
    </source>
</evidence>
<evidence type="ECO:0000256" key="10">
    <source>
        <dbReference type="ARBA" id="ARBA00022842"/>
    </source>
</evidence>
<evidence type="ECO:0000313" key="23">
    <source>
        <dbReference type="Proteomes" id="UP000076407"/>
    </source>
</evidence>
<dbReference type="EC" id="2.7.11.1" evidence="2"/>
<dbReference type="PROSITE" id="PS00107">
    <property type="entry name" value="PROTEIN_KINASE_ATP"/>
    <property type="match status" value="1"/>
</dbReference>
<dbReference type="FunFam" id="3.30.200.20:FF:000280">
    <property type="entry name" value="membrane-associated tyrosine- and threonine-specific cdc2-inhibitory kinase"/>
    <property type="match status" value="1"/>
</dbReference>
<evidence type="ECO:0000256" key="20">
    <source>
        <dbReference type="SAM" id="MobiDB-lite"/>
    </source>
</evidence>
<dbReference type="PANTHER" id="PTHR11042:SF183">
    <property type="entry name" value="MEMBRANE-ASSOCIATED TYROSINE- AND THREONINE-SPECIFIC CDC2-INHIBITORY KINASE"/>
    <property type="match status" value="1"/>
</dbReference>
<evidence type="ECO:0000256" key="16">
    <source>
        <dbReference type="ARBA" id="ARBA00048679"/>
    </source>
</evidence>
<evidence type="ECO:0000256" key="19">
    <source>
        <dbReference type="PROSITE-ProRule" id="PRU10141"/>
    </source>
</evidence>
<comment type="catalytic activity">
    <reaction evidence="15">
        <text>L-threonyl-[protein] + ATP = O-phospho-L-threonyl-[protein] + ADP + H(+)</text>
        <dbReference type="Rhea" id="RHEA:46608"/>
        <dbReference type="Rhea" id="RHEA-COMP:11060"/>
        <dbReference type="Rhea" id="RHEA-COMP:11605"/>
        <dbReference type="ChEBI" id="CHEBI:15378"/>
        <dbReference type="ChEBI" id="CHEBI:30013"/>
        <dbReference type="ChEBI" id="CHEBI:30616"/>
        <dbReference type="ChEBI" id="CHEBI:61977"/>
        <dbReference type="ChEBI" id="CHEBI:456216"/>
        <dbReference type="EC" id="2.7.11.1"/>
    </reaction>
</comment>
<sequence>MKSPLPLPELFEEDEFSFSFKKPRGLHDAFSRRRPPKLMQPLNRSINASMANVISFRLDDSRAELSALYNRHKPETYYEQCFEQLTKVGEGSFGEVFKVRSRTDGRLYAVKKSKTYFRSSQCRQLCLEEVRRYEQFSDHENCVKLYQAWEQDDRLYMQMELCRENLEVYAREQQQLPDERIWSILLDLLLALKSLHDRNLIHLDIKLDNILVTDDGTCKLADFGIVFDLTKSNPRYATEGDSRYMAPELMEGTYTKAADIFSLGIATLELACNLELPPNGRMWQRLRNGQPLPELLARKVSPTLKDIIHSMMRPVPTERPTVDVLLKHPMLQKLYEARRRRRIFERTGSYLCRKLSSLARFVLVAVMWLVACFRLQHRKDSPDAKVERGQQKAANKTARSCNGSNLSVGSCSRTGIAFGASRSFQEHCSSLLADDDNEMDFSGTGFDSSACTAAGDDCDRTAGTQDGGGTDKDSVQITPTLNNSMPPTRTPTVRIVNSTPLNHHHHHNDHLHRHHLQFQQTQQSHSGSRHASRVFCSPLRILWFEDDADDLSILNDSRRNLKASFSNSPTAASNTLNDSDNDFRPLGSLSQDLDASGGGKGDGEEAPAPAGKNGTMPAHSSLSSLAVGEQSITSTPNSSLFKALRTNVSVANGVTASAGCDTPLSTGHSKSFDSTPKMRIPTEKRCTAVYGVQQ</sequence>
<dbReference type="PROSITE" id="PS00108">
    <property type="entry name" value="PROTEIN_KINASE_ST"/>
    <property type="match status" value="1"/>
</dbReference>
<keyword evidence="23" id="KW-1185">Reference proteome</keyword>
<evidence type="ECO:0000256" key="18">
    <source>
        <dbReference type="ARBA" id="ARBA00084081"/>
    </source>
</evidence>
<evidence type="ECO:0000256" key="17">
    <source>
        <dbReference type="ARBA" id="ARBA00074601"/>
    </source>
</evidence>
<evidence type="ECO:0000256" key="8">
    <source>
        <dbReference type="ARBA" id="ARBA00022777"/>
    </source>
</evidence>
<keyword evidence="3" id="KW-0723">Serine/threonine-protein kinase</keyword>
<evidence type="ECO:0000313" key="22">
    <source>
        <dbReference type="EnsemblMetazoa" id="AQUA007166-PA"/>
    </source>
</evidence>
<dbReference type="GO" id="GO:0005634">
    <property type="term" value="C:nucleus"/>
    <property type="evidence" value="ECO:0007669"/>
    <property type="project" value="TreeGrafter"/>
</dbReference>
<dbReference type="InterPro" id="IPR050339">
    <property type="entry name" value="CC_SR_Kinase"/>
</dbReference>
<dbReference type="GO" id="GO:0004674">
    <property type="term" value="F:protein serine/threonine kinase activity"/>
    <property type="evidence" value="ECO:0007669"/>
    <property type="project" value="UniProtKB-KW"/>
</dbReference>
<feature type="compositionally biased region" description="Basic residues" evidence="20">
    <location>
        <begin position="502"/>
        <end position="516"/>
    </location>
</feature>
<dbReference type="GO" id="GO:0046872">
    <property type="term" value="F:metal ion binding"/>
    <property type="evidence" value="ECO:0007669"/>
    <property type="project" value="UniProtKB-KW"/>
</dbReference>
<dbReference type="PANTHER" id="PTHR11042">
    <property type="entry name" value="EUKARYOTIC TRANSLATION INITIATION FACTOR 2-ALPHA KINASE EIF2-ALPHA KINASE -RELATED"/>
    <property type="match status" value="1"/>
</dbReference>
<dbReference type="STRING" id="34691.A0A182XBG9"/>
<evidence type="ECO:0000256" key="5">
    <source>
        <dbReference type="ARBA" id="ARBA00022679"/>
    </source>
</evidence>
<accession>A0A182XBG9</accession>
<feature type="compositionally biased region" description="Polar residues" evidence="20">
    <location>
        <begin position="618"/>
        <end position="629"/>
    </location>
</feature>
<evidence type="ECO:0000256" key="3">
    <source>
        <dbReference type="ARBA" id="ARBA00022527"/>
    </source>
</evidence>
<keyword evidence="7 19" id="KW-0547">Nucleotide-binding</keyword>
<dbReference type="PROSITE" id="PS50011">
    <property type="entry name" value="PROTEIN_KINASE_DOM"/>
    <property type="match status" value="1"/>
</dbReference>
<evidence type="ECO:0000256" key="1">
    <source>
        <dbReference type="ARBA" id="ARBA00004395"/>
    </source>
</evidence>
<evidence type="ECO:0000256" key="12">
    <source>
        <dbReference type="ARBA" id="ARBA00023136"/>
    </source>
</evidence>
<dbReference type="GO" id="GO:0110031">
    <property type="term" value="P:negative regulation of G2/MI transition of meiotic cell cycle"/>
    <property type="evidence" value="ECO:0007669"/>
    <property type="project" value="TreeGrafter"/>
</dbReference>
<proteinExistence type="inferred from homology"/>
<dbReference type="GO" id="GO:0051321">
    <property type="term" value="P:meiotic cell cycle"/>
    <property type="evidence" value="ECO:0007669"/>
    <property type="project" value="TreeGrafter"/>
</dbReference>
<dbReference type="VEuPathDB" id="VectorBase:AQUA007166"/>
<dbReference type="Gene3D" id="3.30.200.20">
    <property type="entry name" value="Phosphorylase Kinase, domain 1"/>
    <property type="match status" value="1"/>
</dbReference>
<keyword evidence="8" id="KW-0418">Kinase</keyword>
<feature type="compositionally biased region" description="Polar residues" evidence="20">
    <location>
        <begin position="517"/>
        <end position="526"/>
    </location>
</feature>
<feature type="compositionally biased region" description="Polar residues" evidence="20">
    <location>
        <begin position="475"/>
        <end position="500"/>
    </location>
</feature>
<feature type="region of interest" description="Disordered" evidence="20">
    <location>
        <begin position="564"/>
        <end position="629"/>
    </location>
</feature>
<feature type="binding site" evidence="19">
    <location>
        <position position="112"/>
    </location>
    <ligand>
        <name>ATP</name>
        <dbReference type="ChEBI" id="CHEBI:30616"/>
    </ligand>
</feature>
<keyword evidence="4" id="KW-0597">Phosphoprotein</keyword>
<name>A0A182XBG9_ANOQN</name>
<evidence type="ECO:0000256" key="2">
    <source>
        <dbReference type="ARBA" id="ARBA00012513"/>
    </source>
</evidence>
<feature type="region of interest" description="Disordered" evidence="20">
    <location>
        <begin position="462"/>
        <end position="530"/>
    </location>
</feature>
<dbReference type="InterPro" id="IPR017441">
    <property type="entry name" value="Protein_kinase_ATP_BS"/>
</dbReference>
<dbReference type="InterPro" id="IPR011009">
    <property type="entry name" value="Kinase-like_dom_sf"/>
</dbReference>
<dbReference type="AlphaFoldDB" id="A0A182XBG9"/>
<evidence type="ECO:0000256" key="6">
    <source>
        <dbReference type="ARBA" id="ARBA00022723"/>
    </source>
</evidence>
<evidence type="ECO:0000256" key="4">
    <source>
        <dbReference type="ARBA" id="ARBA00022553"/>
    </source>
</evidence>
<dbReference type="GO" id="GO:0005524">
    <property type="term" value="F:ATP binding"/>
    <property type="evidence" value="ECO:0007669"/>
    <property type="project" value="UniProtKB-UniRule"/>
</dbReference>
<evidence type="ECO:0000259" key="21">
    <source>
        <dbReference type="PROSITE" id="PS50011"/>
    </source>
</evidence>
<comment type="similarity">
    <text evidence="14">Belongs to the protein kinase superfamily. Ser/Thr protein kinase family. GCN2 subfamily.</text>
</comment>
<keyword evidence="10" id="KW-0460">Magnesium</keyword>
<dbReference type="SMART" id="SM00220">
    <property type="entry name" value="S_TKc"/>
    <property type="match status" value="1"/>
</dbReference>
<comment type="subcellular location">
    <subcellularLocation>
        <location evidence="1">Golgi apparatus membrane</location>
        <topology evidence="1">Peripheral membrane protein</topology>
    </subcellularLocation>
</comment>
<dbReference type="InterPro" id="IPR008271">
    <property type="entry name" value="Ser/Thr_kinase_AS"/>
</dbReference>
<dbReference type="Gene3D" id="1.10.510.10">
    <property type="entry name" value="Transferase(Phosphotransferase) domain 1"/>
    <property type="match status" value="1"/>
</dbReference>
<dbReference type="GO" id="GO:0000139">
    <property type="term" value="C:Golgi membrane"/>
    <property type="evidence" value="ECO:0007669"/>
    <property type="project" value="UniProtKB-SubCell"/>
</dbReference>
<protein>
    <recommendedName>
        <fullName evidence="17">Membrane-associated tyrosine- and threonine-specific cdc2-inhibitory kinase</fullName>
        <ecNumber evidence="2">2.7.11.1</ecNumber>
    </recommendedName>
    <alternativeName>
        <fullName evidence="18">Myt1 kinase</fullName>
    </alternativeName>
</protein>
<evidence type="ECO:0000256" key="7">
    <source>
        <dbReference type="ARBA" id="ARBA00022741"/>
    </source>
</evidence>
<keyword evidence="13" id="KW-0131">Cell cycle</keyword>
<evidence type="ECO:0000256" key="15">
    <source>
        <dbReference type="ARBA" id="ARBA00047899"/>
    </source>
</evidence>
<dbReference type="InterPro" id="IPR000719">
    <property type="entry name" value="Prot_kinase_dom"/>
</dbReference>
<dbReference type="SUPFAM" id="SSF56112">
    <property type="entry name" value="Protein kinase-like (PK-like)"/>
    <property type="match status" value="1"/>
</dbReference>
<comment type="catalytic activity">
    <reaction evidence="16">
        <text>L-seryl-[protein] + ATP = O-phospho-L-seryl-[protein] + ADP + H(+)</text>
        <dbReference type="Rhea" id="RHEA:17989"/>
        <dbReference type="Rhea" id="RHEA-COMP:9863"/>
        <dbReference type="Rhea" id="RHEA-COMP:11604"/>
        <dbReference type="ChEBI" id="CHEBI:15378"/>
        <dbReference type="ChEBI" id="CHEBI:29999"/>
        <dbReference type="ChEBI" id="CHEBI:30616"/>
        <dbReference type="ChEBI" id="CHEBI:83421"/>
        <dbReference type="ChEBI" id="CHEBI:456216"/>
        <dbReference type="EC" id="2.7.11.1"/>
    </reaction>
</comment>
<evidence type="ECO:0000256" key="11">
    <source>
        <dbReference type="ARBA" id="ARBA00023034"/>
    </source>
</evidence>
<keyword evidence="5" id="KW-0808">Transferase</keyword>
<dbReference type="FunFam" id="1.10.510.10:FF:000315">
    <property type="entry name" value="membrane-associated tyrosine- and threonine-specific cdc2-inhibitory kinase"/>
    <property type="match status" value="1"/>
</dbReference>
<keyword evidence="6" id="KW-0479">Metal-binding</keyword>
<evidence type="ECO:0000256" key="14">
    <source>
        <dbReference type="ARBA" id="ARBA00037982"/>
    </source>
</evidence>
<dbReference type="Pfam" id="PF00069">
    <property type="entry name" value="Pkinase"/>
    <property type="match status" value="1"/>
</dbReference>
<dbReference type="Proteomes" id="UP000076407">
    <property type="component" value="Unassembled WGS sequence"/>
</dbReference>
<feature type="compositionally biased region" description="Polar residues" evidence="20">
    <location>
        <begin position="564"/>
        <end position="578"/>
    </location>
</feature>
<organism evidence="22 23">
    <name type="scientific">Anopheles quadriannulatus</name>
    <name type="common">Mosquito</name>
    <dbReference type="NCBI Taxonomy" id="34691"/>
    <lineage>
        <taxon>Eukaryota</taxon>
        <taxon>Metazoa</taxon>
        <taxon>Ecdysozoa</taxon>
        <taxon>Arthropoda</taxon>
        <taxon>Hexapoda</taxon>
        <taxon>Insecta</taxon>
        <taxon>Pterygota</taxon>
        <taxon>Neoptera</taxon>
        <taxon>Endopterygota</taxon>
        <taxon>Diptera</taxon>
        <taxon>Nematocera</taxon>
        <taxon>Culicoidea</taxon>
        <taxon>Culicidae</taxon>
        <taxon>Anophelinae</taxon>
        <taxon>Anopheles</taxon>
    </lineage>
</organism>
<feature type="domain" description="Protein kinase" evidence="21">
    <location>
        <begin position="82"/>
        <end position="331"/>
    </location>
</feature>
<keyword evidence="12" id="KW-0472">Membrane</keyword>
<reference evidence="22" key="1">
    <citation type="submission" date="2020-05" db="UniProtKB">
        <authorList>
            <consortium name="EnsemblMetazoa"/>
        </authorList>
    </citation>
    <scope>IDENTIFICATION</scope>
    <source>
        <strain evidence="22">SANGQUA</strain>
    </source>
</reference>
<keyword evidence="11" id="KW-0333">Golgi apparatus</keyword>
<keyword evidence="9 19" id="KW-0067">ATP-binding</keyword>